<feature type="transmembrane region" description="Helical" evidence="14">
    <location>
        <begin position="58"/>
        <end position="80"/>
    </location>
</feature>
<dbReference type="PANTHER" id="PTHR31462:SF5">
    <property type="entry name" value="ENDOSOMAL_LYSOSOMAL PROTON CHANNEL TMEM175"/>
    <property type="match status" value="1"/>
</dbReference>
<evidence type="ECO:0000256" key="2">
    <source>
        <dbReference type="ARBA" id="ARBA00006920"/>
    </source>
</evidence>
<sequence length="296" mass="33239">MAHPDTALHHHDRTEFQLERLILFTDAVFAIAITLLAIEIKVPELHEVHSETEVVNAVLHLIPRFVGFFVAFFVIAIYWVAHHRVFRYVYQYTNGLIWLNVLFLLSIVLMPFTAAFQGEYPMLKTPWVLYCASVVFTALMQVWLQAYIRNPAHGITRPEHRQHPDLDLLRPLVSVAAFVASAVLMLLGFVVLSRLALIAIFPLMALYGRRYRRRLARHEALHAPVGPQPAPRRPAPSPAPGSFQCRGGASGSAASPPTWWRPPRPTRCSPAARPARGETVTAPAQRPSAPSWCART</sequence>
<evidence type="ECO:0000256" key="5">
    <source>
        <dbReference type="ARBA" id="ARBA00022692"/>
    </source>
</evidence>
<feature type="transmembrane region" description="Helical" evidence="14">
    <location>
        <begin position="168"/>
        <end position="185"/>
    </location>
</feature>
<feature type="transmembrane region" description="Helical" evidence="14">
    <location>
        <begin position="92"/>
        <end position="115"/>
    </location>
</feature>
<evidence type="ECO:0000313" key="15">
    <source>
        <dbReference type="EMBL" id="OGX90687.1"/>
    </source>
</evidence>
<evidence type="ECO:0000256" key="12">
    <source>
        <dbReference type="ARBA" id="ARBA00034430"/>
    </source>
</evidence>
<keyword evidence="8 14" id="KW-1133">Transmembrane helix</keyword>
<dbReference type="PANTHER" id="PTHR31462">
    <property type="entry name" value="ENDOSOMAL/LYSOSOMAL POTASSIUM CHANNEL TMEM175"/>
    <property type="match status" value="1"/>
</dbReference>
<evidence type="ECO:0000313" key="16">
    <source>
        <dbReference type="Proteomes" id="UP000177506"/>
    </source>
</evidence>
<feature type="transmembrane region" description="Helical" evidence="14">
    <location>
        <begin position="127"/>
        <end position="148"/>
    </location>
</feature>
<evidence type="ECO:0000256" key="9">
    <source>
        <dbReference type="ARBA" id="ARBA00023065"/>
    </source>
</evidence>
<evidence type="ECO:0000256" key="10">
    <source>
        <dbReference type="ARBA" id="ARBA00023136"/>
    </source>
</evidence>
<reference evidence="15 16" key="1">
    <citation type="submission" date="2016-08" db="EMBL/GenBank/DDBJ databases">
        <title>Hymenobacter coccineus sp. nov., Hymenobacter lapidarius sp. nov. and Hymenobacter glacialis sp. nov., isolated from Antarctic soil.</title>
        <authorList>
            <person name="Sedlacek I."/>
            <person name="Kralova S."/>
            <person name="Kyrova K."/>
            <person name="Maslanova I."/>
            <person name="Stankova E."/>
            <person name="Vrbovska V."/>
            <person name="Nemec M."/>
            <person name="Bartak M."/>
            <person name="Svec P."/>
            <person name="Busse H.-J."/>
            <person name="Pantucek R."/>
        </authorList>
    </citation>
    <scope>NUCLEOTIDE SEQUENCE [LARGE SCALE GENOMIC DNA]</scope>
    <source>
        <strain evidence="15 16">CCM 8649</strain>
    </source>
</reference>
<comment type="caution">
    <text evidence="15">The sequence shown here is derived from an EMBL/GenBank/DDBJ whole genome shotgun (WGS) entry which is preliminary data.</text>
</comment>
<keyword evidence="11" id="KW-0407">Ion channel</keyword>
<evidence type="ECO:0000256" key="11">
    <source>
        <dbReference type="ARBA" id="ARBA00023303"/>
    </source>
</evidence>
<name>A0A1G1TIJ1_9BACT</name>
<evidence type="ECO:0000256" key="7">
    <source>
        <dbReference type="ARBA" id="ARBA00022958"/>
    </source>
</evidence>
<dbReference type="OrthoDB" id="7626281at2"/>
<keyword evidence="4" id="KW-0633">Potassium transport</keyword>
<dbReference type="AlphaFoldDB" id="A0A1G1TIJ1"/>
<comment type="subcellular location">
    <subcellularLocation>
        <location evidence="1">Membrane</location>
        <topology evidence="1">Multi-pass membrane protein</topology>
    </subcellularLocation>
</comment>
<dbReference type="EMBL" id="MDZA01000118">
    <property type="protein sequence ID" value="OGX90687.1"/>
    <property type="molecule type" value="Genomic_DNA"/>
</dbReference>
<evidence type="ECO:0000256" key="1">
    <source>
        <dbReference type="ARBA" id="ARBA00004141"/>
    </source>
</evidence>
<comment type="catalytic activity">
    <reaction evidence="12">
        <text>K(+)(in) = K(+)(out)</text>
        <dbReference type="Rhea" id="RHEA:29463"/>
        <dbReference type="ChEBI" id="CHEBI:29103"/>
    </reaction>
</comment>
<keyword evidence="10 14" id="KW-0472">Membrane</keyword>
<keyword evidence="9" id="KW-0406">Ion transport</keyword>
<feature type="transmembrane region" description="Helical" evidence="14">
    <location>
        <begin position="191"/>
        <end position="208"/>
    </location>
</feature>
<keyword evidence="7" id="KW-0630">Potassium</keyword>
<feature type="region of interest" description="Disordered" evidence="13">
    <location>
        <begin position="222"/>
        <end position="296"/>
    </location>
</feature>
<evidence type="ECO:0000256" key="4">
    <source>
        <dbReference type="ARBA" id="ARBA00022538"/>
    </source>
</evidence>
<dbReference type="InterPro" id="IPR010617">
    <property type="entry name" value="TMEM175-like"/>
</dbReference>
<keyword evidence="6" id="KW-0631">Potassium channel</keyword>
<keyword evidence="3" id="KW-0813">Transport</keyword>
<feature type="compositionally biased region" description="Pro residues" evidence="13">
    <location>
        <begin position="226"/>
        <end position="239"/>
    </location>
</feature>
<dbReference type="GO" id="GO:0005267">
    <property type="term" value="F:potassium channel activity"/>
    <property type="evidence" value="ECO:0007669"/>
    <property type="project" value="UniProtKB-KW"/>
</dbReference>
<keyword evidence="5 14" id="KW-0812">Transmembrane</keyword>
<proteinExistence type="inferred from homology"/>
<feature type="transmembrane region" description="Helical" evidence="14">
    <location>
        <begin position="21"/>
        <end position="38"/>
    </location>
</feature>
<evidence type="ECO:0000256" key="14">
    <source>
        <dbReference type="SAM" id="Phobius"/>
    </source>
</evidence>
<evidence type="ECO:0008006" key="17">
    <source>
        <dbReference type="Google" id="ProtNLM"/>
    </source>
</evidence>
<dbReference type="GO" id="GO:0016020">
    <property type="term" value="C:membrane"/>
    <property type="evidence" value="ECO:0007669"/>
    <property type="project" value="UniProtKB-SubCell"/>
</dbReference>
<keyword evidence="16" id="KW-1185">Reference proteome</keyword>
<evidence type="ECO:0000256" key="8">
    <source>
        <dbReference type="ARBA" id="ARBA00022989"/>
    </source>
</evidence>
<dbReference type="Proteomes" id="UP000177506">
    <property type="component" value="Unassembled WGS sequence"/>
</dbReference>
<organism evidence="15 16">
    <name type="scientific">Hymenobacter coccineus</name>
    <dbReference type="NCBI Taxonomy" id="1908235"/>
    <lineage>
        <taxon>Bacteria</taxon>
        <taxon>Pseudomonadati</taxon>
        <taxon>Bacteroidota</taxon>
        <taxon>Cytophagia</taxon>
        <taxon>Cytophagales</taxon>
        <taxon>Hymenobacteraceae</taxon>
        <taxon>Hymenobacter</taxon>
    </lineage>
</organism>
<evidence type="ECO:0000256" key="6">
    <source>
        <dbReference type="ARBA" id="ARBA00022826"/>
    </source>
</evidence>
<evidence type="ECO:0000256" key="3">
    <source>
        <dbReference type="ARBA" id="ARBA00022448"/>
    </source>
</evidence>
<protein>
    <recommendedName>
        <fullName evidence="17">DUF1211 domain-containing membrane protein</fullName>
    </recommendedName>
</protein>
<dbReference type="GO" id="GO:0015252">
    <property type="term" value="F:proton channel activity"/>
    <property type="evidence" value="ECO:0007669"/>
    <property type="project" value="InterPro"/>
</dbReference>
<gene>
    <name evidence="15" type="ORF">BEN49_22015</name>
</gene>
<comment type="similarity">
    <text evidence="2">Belongs to the TMEM175 family.</text>
</comment>
<dbReference type="Pfam" id="PF06736">
    <property type="entry name" value="TMEM175"/>
    <property type="match status" value="1"/>
</dbReference>
<evidence type="ECO:0000256" key="13">
    <source>
        <dbReference type="SAM" id="MobiDB-lite"/>
    </source>
</evidence>
<accession>A0A1G1TIJ1</accession>